<dbReference type="EMBL" id="JBANRG010000054">
    <property type="protein sequence ID" value="KAK7443533.1"/>
    <property type="molecule type" value="Genomic_DNA"/>
</dbReference>
<dbReference type="InterPro" id="IPR002495">
    <property type="entry name" value="Glyco_trans_8"/>
</dbReference>
<sequence>MSQDQSVYRFTETQDWFSHNIEHWKNLFPLITTPHPRVLEIGSWEGRSAVFLLNELCKDGGEIVCIDHFDLFHTPAGRERFEKINYNLAQTGKSFRVLSQFSFPALMKLLEEEIAVSPPYASPQTHQPGFDWIYVDGSHEADDTFLDGELVWRLARKGAIVIFDDYNWDKEPEDSIHHPKRGIDAFLILHDGEYERLTDPSHYQVVLRKTTEMRIGFLVENQRIVDTDEAMGYGINIALAASSDYALGAAVTIRSTVEKTPGRITFYIVDCGLTDEDNDNLKLAVNIRDDVTVVFLSLPNDALAKELGPVWAKLDLHNVLPVERVLYLDADLLVRSNLKLLWQTDLRGKPLAAIPDVGHPMGHSDIDRKAYFNAGVMLMDLAKIRMNGQNLHETGRKMKDSSFRDQDALNAHFTEWTTLSLKWNAQGLGTYAKYPSADRDMLNLNDMADPCIVHFTGPVHPTLAEVLNPYVQPPTAKPWGYIGAPEHPFEEEWWSIVEKTSWKGIRDSESWKSNVEREARKAIESAAEEFRRRVGL</sequence>
<keyword evidence="2" id="KW-1185">Reference proteome</keyword>
<evidence type="ECO:0000313" key="2">
    <source>
        <dbReference type="Proteomes" id="UP001498398"/>
    </source>
</evidence>
<dbReference type="PANTHER" id="PTHR11183">
    <property type="entry name" value="GLYCOGENIN SUBFAMILY MEMBER"/>
    <property type="match status" value="1"/>
</dbReference>
<accession>A0ABR1IX15</accession>
<gene>
    <name evidence="1" type="ORF">VKT23_015706</name>
</gene>
<reference evidence="1 2" key="1">
    <citation type="submission" date="2024-01" db="EMBL/GenBank/DDBJ databases">
        <title>A draft genome for the cacao thread blight pathogen Marasmiellus scandens.</title>
        <authorList>
            <person name="Baruah I.K."/>
            <person name="Leung J."/>
            <person name="Bukari Y."/>
            <person name="Amoako-Attah I."/>
            <person name="Meinhardt L.W."/>
            <person name="Bailey B.A."/>
            <person name="Cohen S.P."/>
        </authorList>
    </citation>
    <scope>NUCLEOTIDE SEQUENCE [LARGE SCALE GENOMIC DNA]</scope>
    <source>
        <strain evidence="1 2">GH-19</strain>
    </source>
</reference>
<dbReference type="Gene3D" id="3.40.50.150">
    <property type="entry name" value="Vaccinia Virus protein VP39"/>
    <property type="match status" value="1"/>
</dbReference>
<evidence type="ECO:0008006" key="3">
    <source>
        <dbReference type="Google" id="ProtNLM"/>
    </source>
</evidence>
<dbReference type="CDD" id="cd04194">
    <property type="entry name" value="GT8_A4GalT_like"/>
    <property type="match status" value="1"/>
</dbReference>
<dbReference type="InterPro" id="IPR029044">
    <property type="entry name" value="Nucleotide-diphossugar_trans"/>
</dbReference>
<dbReference type="SUPFAM" id="SSF53335">
    <property type="entry name" value="S-adenosyl-L-methionine-dependent methyltransferases"/>
    <property type="match status" value="1"/>
</dbReference>
<name>A0ABR1IX15_9AGAR</name>
<dbReference type="InterPro" id="IPR029063">
    <property type="entry name" value="SAM-dependent_MTases_sf"/>
</dbReference>
<protein>
    <recommendedName>
        <fullName evidence="3">Glycosyltransferase family 8 protein</fullName>
    </recommendedName>
</protein>
<dbReference type="SUPFAM" id="SSF53448">
    <property type="entry name" value="Nucleotide-diphospho-sugar transferases"/>
    <property type="match status" value="1"/>
</dbReference>
<evidence type="ECO:0000313" key="1">
    <source>
        <dbReference type="EMBL" id="KAK7443533.1"/>
    </source>
</evidence>
<organism evidence="1 2">
    <name type="scientific">Marasmiellus scandens</name>
    <dbReference type="NCBI Taxonomy" id="2682957"/>
    <lineage>
        <taxon>Eukaryota</taxon>
        <taxon>Fungi</taxon>
        <taxon>Dikarya</taxon>
        <taxon>Basidiomycota</taxon>
        <taxon>Agaricomycotina</taxon>
        <taxon>Agaricomycetes</taxon>
        <taxon>Agaricomycetidae</taxon>
        <taxon>Agaricales</taxon>
        <taxon>Marasmiineae</taxon>
        <taxon>Omphalotaceae</taxon>
        <taxon>Marasmiellus</taxon>
    </lineage>
</organism>
<comment type="caution">
    <text evidence="1">The sequence shown here is derived from an EMBL/GenBank/DDBJ whole genome shotgun (WGS) entry which is preliminary data.</text>
</comment>
<dbReference type="InterPro" id="IPR050587">
    <property type="entry name" value="GNT1/Glycosyltrans_8"/>
</dbReference>
<proteinExistence type="predicted"/>
<dbReference type="Proteomes" id="UP001498398">
    <property type="component" value="Unassembled WGS sequence"/>
</dbReference>
<dbReference type="Pfam" id="PF01501">
    <property type="entry name" value="Glyco_transf_8"/>
    <property type="match status" value="1"/>
</dbReference>
<dbReference type="Pfam" id="PF13578">
    <property type="entry name" value="Methyltransf_24"/>
    <property type="match status" value="1"/>
</dbReference>
<dbReference type="Gene3D" id="3.90.550.10">
    <property type="entry name" value="Spore Coat Polysaccharide Biosynthesis Protein SpsA, Chain A"/>
    <property type="match status" value="1"/>
</dbReference>